<evidence type="ECO:0000256" key="6">
    <source>
        <dbReference type="ARBA" id="ARBA00022679"/>
    </source>
</evidence>
<evidence type="ECO:0000313" key="10">
    <source>
        <dbReference type="Proteomes" id="UP001172738"/>
    </source>
</evidence>
<dbReference type="NCBIfam" id="TIGR00453">
    <property type="entry name" value="ispD"/>
    <property type="match status" value="1"/>
</dbReference>
<dbReference type="PANTHER" id="PTHR32125:SF4">
    <property type="entry name" value="2-C-METHYL-D-ERYTHRITOL 4-PHOSPHATE CYTIDYLYLTRANSFERASE, CHLOROPLASTIC"/>
    <property type="match status" value="1"/>
</dbReference>
<sequence>MTVAAVVTAAGSGTRLGLDVPKALAPVGGIPLVAWAASSLAAVCEQVVVTAPAEHLDAFRDAVAHVAADVVVVAGGETRQRSVALGLAAVRPDADEILVHDAARAFMPVAVSGRALAALEDADGVIPVLPVVDTIVTTSDGALGYLDRASLGAVQTPQAFRATELRDAHARAEADGFEGTDDGSLLVRYGYRVVTCDGDVEGRKVTYPEDLDHFEQRIATP</sequence>
<evidence type="ECO:0000256" key="4">
    <source>
        <dbReference type="ARBA" id="ARBA00012526"/>
    </source>
</evidence>
<dbReference type="RefSeq" id="WP_301126176.1">
    <property type="nucleotide sequence ID" value="NZ_JAUHPV010000002.1"/>
</dbReference>
<comment type="catalytic activity">
    <reaction evidence="1">
        <text>2-C-methyl-D-erythritol 4-phosphate + CTP + H(+) = 4-CDP-2-C-methyl-D-erythritol + diphosphate</text>
        <dbReference type="Rhea" id="RHEA:13429"/>
        <dbReference type="ChEBI" id="CHEBI:15378"/>
        <dbReference type="ChEBI" id="CHEBI:33019"/>
        <dbReference type="ChEBI" id="CHEBI:37563"/>
        <dbReference type="ChEBI" id="CHEBI:57823"/>
        <dbReference type="ChEBI" id="CHEBI:58262"/>
        <dbReference type="EC" id="2.7.7.60"/>
    </reaction>
</comment>
<dbReference type="PROSITE" id="PS01295">
    <property type="entry name" value="ISPD"/>
    <property type="match status" value="1"/>
</dbReference>
<protein>
    <recommendedName>
        <fullName evidence="5">2-C-methyl-D-erythritol 4-phosphate cytidylyltransferase</fullName>
        <ecNumber evidence="4">2.7.7.60</ecNumber>
    </recommendedName>
</protein>
<dbReference type="InterPro" id="IPR034683">
    <property type="entry name" value="IspD/TarI"/>
</dbReference>
<dbReference type="PANTHER" id="PTHR32125">
    <property type="entry name" value="2-C-METHYL-D-ERYTHRITOL 4-PHOSPHATE CYTIDYLYLTRANSFERASE, CHLOROPLASTIC"/>
    <property type="match status" value="1"/>
</dbReference>
<keyword evidence="7 9" id="KW-0548">Nucleotidyltransferase</keyword>
<dbReference type="InterPro" id="IPR001228">
    <property type="entry name" value="IspD"/>
</dbReference>
<comment type="caution">
    <text evidence="9">The sequence shown here is derived from an EMBL/GenBank/DDBJ whole genome shotgun (WGS) entry which is preliminary data.</text>
</comment>
<dbReference type="Gene3D" id="3.90.550.10">
    <property type="entry name" value="Spore Coat Polysaccharide Biosynthesis Protein SpsA, Chain A"/>
    <property type="match status" value="1"/>
</dbReference>
<dbReference type="InterPro" id="IPR050088">
    <property type="entry name" value="IspD/TarI_cytidylyltransf_bact"/>
</dbReference>
<keyword evidence="6 9" id="KW-0808">Transferase</keyword>
<evidence type="ECO:0000256" key="7">
    <source>
        <dbReference type="ARBA" id="ARBA00022695"/>
    </source>
</evidence>
<evidence type="ECO:0000313" key="9">
    <source>
        <dbReference type="EMBL" id="MDN4471966.1"/>
    </source>
</evidence>
<organism evidence="9 10">
    <name type="scientific">Demequina zhanjiangensis</name>
    <dbReference type="NCBI Taxonomy" id="3051659"/>
    <lineage>
        <taxon>Bacteria</taxon>
        <taxon>Bacillati</taxon>
        <taxon>Actinomycetota</taxon>
        <taxon>Actinomycetes</taxon>
        <taxon>Micrococcales</taxon>
        <taxon>Demequinaceae</taxon>
        <taxon>Demequina</taxon>
    </lineage>
</organism>
<accession>A0ABT8FYI7</accession>
<dbReference type="EC" id="2.7.7.60" evidence="4"/>
<gene>
    <name evidence="9" type="primary">ispD</name>
    <name evidence="9" type="ORF">QQX04_03045</name>
</gene>
<dbReference type="SUPFAM" id="SSF53448">
    <property type="entry name" value="Nucleotide-diphospho-sugar transferases"/>
    <property type="match status" value="1"/>
</dbReference>
<dbReference type="Pfam" id="PF01128">
    <property type="entry name" value="IspD"/>
    <property type="match status" value="1"/>
</dbReference>
<evidence type="ECO:0000256" key="1">
    <source>
        <dbReference type="ARBA" id="ARBA00001282"/>
    </source>
</evidence>
<keyword evidence="10" id="KW-1185">Reference proteome</keyword>
<dbReference type="GO" id="GO:0050518">
    <property type="term" value="F:2-C-methyl-D-erythritol 4-phosphate cytidylyltransferase activity"/>
    <property type="evidence" value="ECO:0007669"/>
    <property type="project" value="UniProtKB-EC"/>
</dbReference>
<comment type="pathway">
    <text evidence="2">Isoprenoid biosynthesis; isopentenyl diphosphate biosynthesis via DXP pathway; isopentenyl diphosphate from 1-deoxy-D-xylulose 5-phosphate: step 2/6.</text>
</comment>
<evidence type="ECO:0000256" key="8">
    <source>
        <dbReference type="ARBA" id="ARBA00023229"/>
    </source>
</evidence>
<dbReference type="InterPro" id="IPR029044">
    <property type="entry name" value="Nucleotide-diphossugar_trans"/>
</dbReference>
<keyword evidence="8" id="KW-0414">Isoprene biosynthesis</keyword>
<reference evidence="9" key="1">
    <citation type="submission" date="2023-06" db="EMBL/GenBank/DDBJ databases">
        <title>SYSU T00b26.</title>
        <authorList>
            <person name="Gao L."/>
            <person name="Fang B.-Z."/>
            <person name="Li W.-J."/>
        </authorList>
    </citation>
    <scope>NUCLEOTIDE SEQUENCE</scope>
    <source>
        <strain evidence="9">SYSU T00b26</strain>
    </source>
</reference>
<evidence type="ECO:0000256" key="2">
    <source>
        <dbReference type="ARBA" id="ARBA00004787"/>
    </source>
</evidence>
<dbReference type="CDD" id="cd02516">
    <property type="entry name" value="CDP-ME_synthetase"/>
    <property type="match status" value="1"/>
</dbReference>
<dbReference type="EMBL" id="JAUHPV010000002">
    <property type="protein sequence ID" value="MDN4471966.1"/>
    <property type="molecule type" value="Genomic_DNA"/>
</dbReference>
<name>A0ABT8FYI7_9MICO</name>
<dbReference type="Proteomes" id="UP001172738">
    <property type="component" value="Unassembled WGS sequence"/>
</dbReference>
<comment type="similarity">
    <text evidence="3">Belongs to the IspD/TarI cytidylyltransferase family. IspD subfamily.</text>
</comment>
<evidence type="ECO:0000256" key="3">
    <source>
        <dbReference type="ARBA" id="ARBA00009789"/>
    </source>
</evidence>
<evidence type="ECO:0000256" key="5">
    <source>
        <dbReference type="ARBA" id="ARBA00019056"/>
    </source>
</evidence>
<dbReference type="InterPro" id="IPR018294">
    <property type="entry name" value="ISPD_synthase_CS"/>
</dbReference>
<proteinExistence type="inferred from homology"/>